<proteinExistence type="predicted"/>
<dbReference type="Proteomes" id="UP000230750">
    <property type="component" value="Unassembled WGS sequence"/>
</dbReference>
<name>A0A2G8KDU4_STIJA</name>
<dbReference type="EMBL" id="MRZV01000663">
    <property type="protein sequence ID" value="PIK46139.1"/>
    <property type="molecule type" value="Genomic_DNA"/>
</dbReference>
<sequence length="86" mass="9590">MTWLDDINQAFGDGIKNIHGNELCAALQTTDQDFVKTFFKGASSHDASEGSSIPLQVLFIKFRVYLSKPNLQKIRFILEILDSGGK</sequence>
<accession>A0A2G8KDU4</accession>
<protein>
    <submittedName>
        <fullName evidence="1">Uncharacterized protein</fullName>
    </submittedName>
</protein>
<comment type="caution">
    <text evidence="1">The sequence shown here is derived from an EMBL/GenBank/DDBJ whole genome shotgun (WGS) entry which is preliminary data.</text>
</comment>
<reference evidence="1 2" key="1">
    <citation type="journal article" date="2017" name="PLoS Biol.">
        <title>The sea cucumber genome provides insights into morphological evolution and visceral regeneration.</title>
        <authorList>
            <person name="Zhang X."/>
            <person name="Sun L."/>
            <person name="Yuan J."/>
            <person name="Sun Y."/>
            <person name="Gao Y."/>
            <person name="Zhang L."/>
            <person name="Li S."/>
            <person name="Dai H."/>
            <person name="Hamel J.F."/>
            <person name="Liu C."/>
            <person name="Yu Y."/>
            <person name="Liu S."/>
            <person name="Lin W."/>
            <person name="Guo K."/>
            <person name="Jin S."/>
            <person name="Xu P."/>
            <person name="Storey K.B."/>
            <person name="Huan P."/>
            <person name="Zhang T."/>
            <person name="Zhou Y."/>
            <person name="Zhang J."/>
            <person name="Lin C."/>
            <person name="Li X."/>
            <person name="Xing L."/>
            <person name="Huo D."/>
            <person name="Sun M."/>
            <person name="Wang L."/>
            <person name="Mercier A."/>
            <person name="Li F."/>
            <person name="Yang H."/>
            <person name="Xiang J."/>
        </authorList>
    </citation>
    <scope>NUCLEOTIDE SEQUENCE [LARGE SCALE GENOMIC DNA]</scope>
    <source>
        <strain evidence="1">Shaxun</strain>
        <tissue evidence="1">Muscle</tissue>
    </source>
</reference>
<keyword evidence="2" id="KW-1185">Reference proteome</keyword>
<evidence type="ECO:0000313" key="2">
    <source>
        <dbReference type="Proteomes" id="UP000230750"/>
    </source>
</evidence>
<evidence type="ECO:0000313" key="1">
    <source>
        <dbReference type="EMBL" id="PIK46139.1"/>
    </source>
</evidence>
<dbReference type="AlphaFoldDB" id="A0A2G8KDU4"/>
<gene>
    <name evidence="1" type="ORF">BSL78_16987</name>
</gene>
<organism evidence="1 2">
    <name type="scientific">Stichopus japonicus</name>
    <name type="common">Sea cucumber</name>
    <dbReference type="NCBI Taxonomy" id="307972"/>
    <lineage>
        <taxon>Eukaryota</taxon>
        <taxon>Metazoa</taxon>
        <taxon>Echinodermata</taxon>
        <taxon>Eleutherozoa</taxon>
        <taxon>Echinozoa</taxon>
        <taxon>Holothuroidea</taxon>
        <taxon>Aspidochirotacea</taxon>
        <taxon>Aspidochirotida</taxon>
        <taxon>Stichopodidae</taxon>
        <taxon>Apostichopus</taxon>
    </lineage>
</organism>